<gene>
    <name evidence="9" type="ORF">SAMN04488561_1669</name>
</gene>
<keyword evidence="4" id="KW-0418">Kinase</keyword>
<feature type="domain" description="Four-carbon acid sugar kinase N-terminal" evidence="7">
    <location>
        <begin position="39"/>
        <end position="274"/>
    </location>
</feature>
<reference evidence="10" key="1">
    <citation type="submission" date="2016-10" db="EMBL/GenBank/DDBJ databases">
        <authorList>
            <person name="Varghese N."/>
            <person name="Submissions S."/>
        </authorList>
    </citation>
    <scope>NUCLEOTIDE SEQUENCE [LARGE SCALE GENOMIC DNA]</scope>
    <source>
        <strain evidence="10">DSM 45237</strain>
    </source>
</reference>
<evidence type="ECO:0000256" key="3">
    <source>
        <dbReference type="ARBA" id="ARBA00022741"/>
    </source>
</evidence>
<dbReference type="Proteomes" id="UP000181980">
    <property type="component" value="Unassembled WGS sequence"/>
</dbReference>
<evidence type="ECO:0000256" key="5">
    <source>
        <dbReference type="ARBA" id="ARBA00022840"/>
    </source>
</evidence>
<sequence length="471" mass="49504">MTSPAVTLAELDRPPTARREADDLAAVRAAAARRRTWTVVIDDDPTGTQCVRDVPVVMGEWTAGDLAWAARGHDLAFVLTNSRALPASEASRVTSHAAAAAGRAGERLGRPVRYVSRSDSTLRGHVREEVAAVRAAAGSPQRQRVVFAPAFVEAGRVTARGVQWVGDGVFVPAAATEYAADPAFGYDDVDLAAWVRARLRDDVARVRVLDLALLRGGSGPELVRDELRRGHHDDVWIAEAVTGGDLAALAAGCALAEDDGLRVVYRTGPTAVRALAGRPLPEPWPGRDGPAASGLVVVGSHTGLTNVQVDELRRSRPVSLVELDARVVAAVDEAAREAEIGRAAAAVRAAVPSVTTVLRTSRQVVAGADPITTSGRVAAALTETVRRIAETTELGFLVAKGGITSHDVPARALGATRAVVLGQLFPGMVPVWRLLDGSRPELPYVVFPGNVGDRTSLAVTVTRLAEGDRSA</sequence>
<dbReference type="GO" id="GO:0016301">
    <property type="term" value="F:kinase activity"/>
    <property type="evidence" value="ECO:0007669"/>
    <property type="project" value="UniProtKB-KW"/>
</dbReference>
<evidence type="ECO:0000313" key="10">
    <source>
        <dbReference type="Proteomes" id="UP000181980"/>
    </source>
</evidence>
<keyword evidence="2" id="KW-0808">Transferase</keyword>
<keyword evidence="3" id="KW-0547">Nucleotide-binding</keyword>
<accession>A0A1H5JNI1</accession>
<dbReference type="Pfam" id="PF17042">
    <property type="entry name" value="NBD_C"/>
    <property type="match status" value="1"/>
</dbReference>
<dbReference type="SUPFAM" id="SSF142764">
    <property type="entry name" value="YgbK-like"/>
    <property type="match status" value="1"/>
</dbReference>
<proteinExistence type="inferred from homology"/>
<dbReference type="InterPro" id="IPR042213">
    <property type="entry name" value="NBD_C_sf"/>
</dbReference>
<keyword evidence="10" id="KW-1185">Reference proteome</keyword>
<dbReference type="Gene3D" id="3.40.980.20">
    <property type="entry name" value="Four-carbon acid sugar kinase, nucleotide binding domain"/>
    <property type="match status" value="1"/>
</dbReference>
<dbReference type="InterPro" id="IPR010737">
    <property type="entry name" value="4-carb_acid_sugar_kinase_N"/>
</dbReference>
<dbReference type="AlphaFoldDB" id="A0A1H5JNI1"/>
<keyword evidence="6" id="KW-0119">Carbohydrate metabolism</keyword>
<comment type="similarity">
    <text evidence="1">Belongs to the four-carbon acid sugar kinase family.</text>
</comment>
<dbReference type="Pfam" id="PF07005">
    <property type="entry name" value="SBD_N"/>
    <property type="match status" value="1"/>
</dbReference>
<evidence type="ECO:0000256" key="1">
    <source>
        <dbReference type="ARBA" id="ARBA00005715"/>
    </source>
</evidence>
<organism evidence="9 10">
    <name type="scientific">Jiangella alba</name>
    <dbReference type="NCBI Taxonomy" id="561176"/>
    <lineage>
        <taxon>Bacteria</taxon>
        <taxon>Bacillati</taxon>
        <taxon>Actinomycetota</taxon>
        <taxon>Actinomycetes</taxon>
        <taxon>Jiangellales</taxon>
        <taxon>Jiangellaceae</taxon>
        <taxon>Jiangella</taxon>
    </lineage>
</organism>
<dbReference type="GO" id="GO:0005524">
    <property type="term" value="F:ATP binding"/>
    <property type="evidence" value="ECO:0007669"/>
    <property type="project" value="UniProtKB-KW"/>
</dbReference>
<evidence type="ECO:0000256" key="2">
    <source>
        <dbReference type="ARBA" id="ARBA00022679"/>
    </source>
</evidence>
<evidence type="ECO:0000313" key="9">
    <source>
        <dbReference type="EMBL" id="SEE54143.1"/>
    </source>
</evidence>
<evidence type="ECO:0000259" key="8">
    <source>
        <dbReference type="Pfam" id="PF17042"/>
    </source>
</evidence>
<dbReference type="InterPro" id="IPR031475">
    <property type="entry name" value="NBD_C"/>
</dbReference>
<protein>
    <submittedName>
        <fullName evidence="9">Uncharacterized conserved protein YgbK, DUF1537 family</fullName>
    </submittedName>
</protein>
<keyword evidence="5" id="KW-0067">ATP-binding</keyword>
<dbReference type="OrthoDB" id="153193at2"/>
<evidence type="ECO:0000256" key="6">
    <source>
        <dbReference type="ARBA" id="ARBA00023277"/>
    </source>
</evidence>
<dbReference type="RefSeq" id="WP_069110967.1">
    <property type="nucleotide sequence ID" value="NZ_FNUC01000003.1"/>
</dbReference>
<dbReference type="STRING" id="561176.SAMN04488561_1669"/>
<dbReference type="EMBL" id="FNUC01000003">
    <property type="protein sequence ID" value="SEE54143.1"/>
    <property type="molecule type" value="Genomic_DNA"/>
</dbReference>
<dbReference type="Gene3D" id="3.40.50.10840">
    <property type="entry name" value="Putative sugar-binding, N-terminal domain"/>
    <property type="match status" value="1"/>
</dbReference>
<feature type="domain" description="Four-carbon acid sugar kinase nucleotide binding" evidence="8">
    <location>
        <begin position="295"/>
        <end position="457"/>
    </location>
</feature>
<evidence type="ECO:0000259" key="7">
    <source>
        <dbReference type="Pfam" id="PF07005"/>
    </source>
</evidence>
<evidence type="ECO:0000256" key="4">
    <source>
        <dbReference type="ARBA" id="ARBA00022777"/>
    </source>
</evidence>
<name>A0A1H5JNI1_9ACTN</name>
<dbReference type="InterPro" id="IPR037051">
    <property type="entry name" value="4-carb_acid_sugar_kinase_N_sf"/>
</dbReference>